<evidence type="ECO:0000313" key="1">
    <source>
        <dbReference type="Proteomes" id="UP001318040"/>
    </source>
</evidence>
<dbReference type="AlphaFoldDB" id="A0AAJ7X2B5"/>
<keyword evidence="1" id="KW-1185">Reference proteome</keyword>
<evidence type="ECO:0000313" key="2">
    <source>
        <dbReference type="RefSeq" id="XP_032818914.1"/>
    </source>
</evidence>
<dbReference type="Proteomes" id="UP001318040">
    <property type="component" value="Chromosome 29"/>
</dbReference>
<proteinExistence type="predicted"/>
<organism evidence="1 2">
    <name type="scientific">Petromyzon marinus</name>
    <name type="common">Sea lamprey</name>
    <dbReference type="NCBI Taxonomy" id="7757"/>
    <lineage>
        <taxon>Eukaryota</taxon>
        <taxon>Metazoa</taxon>
        <taxon>Chordata</taxon>
        <taxon>Craniata</taxon>
        <taxon>Vertebrata</taxon>
        <taxon>Cyclostomata</taxon>
        <taxon>Hyperoartia</taxon>
        <taxon>Petromyzontiformes</taxon>
        <taxon>Petromyzontidae</taxon>
        <taxon>Petromyzon</taxon>
    </lineage>
</organism>
<reference evidence="2" key="1">
    <citation type="submission" date="2025-08" db="UniProtKB">
        <authorList>
            <consortium name="RefSeq"/>
        </authorList>
    </citation>
    <scope>IDENTIFICATION</scope>
    <source>
        <tissue evidence="2">Sperm</tissue>
    </source>
</reference>
<accession>A0AAJ7X2B5</accession>
<name>A0AAJ7X2B5_PETMA</name>
<gene>
    <name evidence="2" type="primary">LOC116947372</name>
</gene>
<dbReference type="RefSeq" id="XP_032818914.1">
    <property type="nucleotide sequence ID" value="XM_032963023.1"/>
</dbReference>
<protein>
    <submittedName>
        <fullName evidence="2">Uncharacterized protein LOC116947372</fullName>
    </submittedName>
</protein>
<sequence>MQKLPEVLKSNQSSIKNAIHDTLEKVLVPQKRQNKMLLKAILAIPLLAESLHGIVTRSTHQPFRERYFREFKCSDSQELSIAIQDSLIDIAGSSMGIDKAKLKAGIIPHFVTKPSKTDGLPIQNPLEEMQSSCKNISQQEESSTFYSGNIPEMDQRVPLAFDTNGAETSASENYSDPLSNASCHKQNCENSSKYCHSATYSDTELSTETKTVFTYKDLHKVSNKLSTTKQVEDMHEVSSIGLSFQNISGSLALECKNKYFPTSDMFEEKNETTQKTISMHKYSPKTKKMCLEQNKHKSLACSVQGDKRCRCEWQVE</sequence>
<dbReference type="KEGG" id="pmrn:116947372"/>